<name>A0A250XUR0_CASCN</name>
<dbReference type="InterPro" id="IPR053081">
    <property type="entry name" value="SIM_Modulators"/>
</dbReference>
<proteinExistence type="predicted"/>
<evidence type="ECO:0000256" key="2">
    <source>
        <dbReference type="ARBA" id="ARBA00022692"/>
    </source>
</evidence>
<sequence>MGLSTEELGYELEVTAQEVLGRLKSRHLFQSQWDTAAFVVFLIFVGTVLFLLLLVIVHCCCCCCCTSPKPWKVSPPKERSMGVDNFALEP</sequence>
<evidence type="ECO:0000256" key="4">
    <source>
        <dbReference type="ARBA" id="ARBA00023136"/>
    </source>
</evidence>
<evidence type="ECO:0000256" key="1">
    <source>
        <dbReference type="ARBA" id="ARBA00004167"/>
    </source>
</evidence>
<gene>
    <name evidence="6" type="primary">SMIM22</name>
</gene>
<evidence type="ECO:0000256" key="3">
    <source>
        <dbReference type="ARBA" id="ARBA00022989"/>
    </source>
</evidence>
<evidence type="ECO:0000313" key="6">
    <source>
        <dbReference type="EMBL" id="JAV35085.1"/>
    </source>
</evidence>
<dbReference type="Pfam" id="PF15831">
    <property type="entry name" value="SMIM5_18_22"/>
    <property type="match status" value="1"/>
</dbReference>
<evidence type="ECO:0000256" key="5">
    <source>
        <dbReference type="SAM" id="Phobius"/>
    </source>
</evidence>
<dbReference type="AlphaFoldDB" id="A0A250XUR0"/>
<dbReference type="GO" id="GO:0016020">
    <property type="term" value="C:membrane"/>
    <property type="evidence" value="ECO:0007669"/>
    <property type="project" value="UniProtKB-SubCell"/>
</dbReference>
<organism evidence="6">
    <name type="scientific">Castor canadensis</name>
    <name type="common">American beaver</name>
    <dbReference type="NCBI Taxonomy" id="51338"/>
    <lineage>
        <taxon>Eukaryota</taxon>
        <taxon>Metazoa</taxon>
        <taxon>Chordata</taxon>
        <taxon>Craniata</taxon>
        <taxon>Vertebrata</taxon>
        <taxon>Euteleostomi</taxon>
        <taxon>Mammalia</taxon>
        <taxon>Eutheria</taxon>
        <taxon>Euarchontoglires</taxon>
        <taxon>Glires</taxon>
        <taxon>Rodentia</taxon>
        <taxon>Castorimorpha</taxon>
        <taxon>Castoridae</taxon>
        <taxon>Castor</taxon>
    </lineage>
</organism>
<feature type="transmembrane region" description="Helical" evidence="5">
    <location>
        <begin position="36"/>
        <end position="57"/>
    </location>
</feature>
<dbReference type="PANTHER" id="PTHR36982:SF3">
    <property type="entry name" value="SMALL INTEGRAL MEMBRANE PROTEIN 22"/>
    <property type="match status" value="1"/>
</dbReference>
<dbReference type="PANTHER" id="PTHR36982">
    <property type="entry name" value="CLCA DOMAIN-CONTAINING PROTEIN"/>
    <property type="match status" value="1"/>
</dbReference>
<dbReference type="EMBL" id="GFFV01004860">
    <property type="protein sequence ID" value="JAV35085.1"/>
    <property type="molecule type" value="Transcribed_RNA"/>
</dbReference>
<dbReference type="InterPro" id="IPR031671">
    <property type="entry name" value="SMIM5/18/22"/>
</dbReference>
<keyword evidence="4 5" id="KW-0472">Membrane</keyword>
<comment type="subcellular location">
    <subcellularLocation>
        <location evidence="1">Membrane</location>
        <topology evidence="1">Single-pass membrane protein</topology>
    </subcellularLocation>
</comment>
<dbReference type="GO" id="GO:0042127">
    <property type="term" value="P:regulation of cell population proliferation"/>
    <property type="evidence" value="ECO:0007669"/>
    <property type="project" value="TreeGrafter"/>
</dbReference>
<keyword evidence="3 5" id="KW-1133">Transmembrane helix</keyword>
<accession>A0A250XUR0</accession>
<dbReference type="CDD" id="cd20255">
    <property type="entry name" value="CASIMO1_SMIM22"/>
    <property type="match status" value="1"/>
</dbReference>
<reference evidence="6" key="1">
    <citation type="journal article" date="2017" name="G3 (Bethesda)">
        <title>De Novo Genome and Transcriptome Assembly of the Canadian Beaver (Castor canadensis).</title>
        <authorList>
            <person name="Lok S."/>
            <person name="Paton T.A."/>
            <person name="Wang Z."/>
            <person name="Kaur G."/>
            <person name="Walker S."/>
            <person name="Yuen R.K."/>
            <person name="Sung W.W."/>
            <person name="Whitney J."/>
            <person name="Buchanan J.A."/>
            <person name="Trost B."/>
            <person name="Singh N."/>
            <person name="Apresto B."/>
            <person name="Chen N."/>
            <person name="Coole M."/>
            <person name="Dawson T.J."/>
            <person name="Ho K.Y."/>
            <person name="Hu Z."/>
            <person name="Pullenayegum S."/>
            <person name="Samler K."/>
            <person name="Shipstone A."/>
            <person name="Tsoi F."/>
            <person name="Wang T."/>
            <person name="Pereira S.L."/>
            <person name="Rostami P."/>
            <person name="Ryan C.A."/>
            <person name="Tong A.H."/>
            <person name="Ng K."/>
            <person name="Sundaravadanam Y."/>
            <person name="Simpson J.T."/>
            <person name="Lim B.K."/>
            <person name="Engstrom M.D."/>
            <person name="Dutton C.J."/>
            <person name="Kerr K.C."/>
            <person name="Franke M."/>
            <person name="Rapley W."/>
            <person name="Wintle R.F."/>
            <person name="Scherer S.W."/>
        </authorList>
    </citation>
    <scope>NUCLEOTIDE SEQUENCE</scope>
    <source>
        <strain evidence="6">ROM106880</strain>
        <tissue evidence="6">Muscle</tissue>
    </source>
</reference>
<protein>
    <submittedName>
        <fullName evidence="6">Uncharacterized protein LOC432995</fullName>
    </submittedName>
</protein>
<keyword evidence="2 5" id="KW-0812">Transmembrane</keyword>